<feature type="transmembrane region" description="Helical" evidence="1">
    <location>
        <begin position="1193"/>
        <end position="1217"/>
    </location>
</feature>
<keyword evidence="2" id="KW-0732">Signal</keyword>
<feature type="transmembrane region" description="Helical" evidence="1">
    <location>
        <begin position="512"/>
        <end position="528"/>
    </location>
</feature>
<sequence length="1351" mass="150886">MAKNNPLRNLLIIFLLTTFSSFAEESVPEQLKSWQAWVLQGNENLSCPFINQADYGNLNNHICAWPSVLDIKVDQQGAEFQQSWEVLSKSVIPLLGNSKYWPFEIKVNGKNTPILSQNNQPFIELEKGSFVVEGKLNWQQMPSSISLPRQIALVNMSINGQTINFPKINNSELWFQESEQGQAEQETISVRVVRKISDGPYIKLKTIISVDVSGKMREVALGRVLPKDFELVGIQSETSAFLDAEGVLHAKLKSGRWEIIVNAYSLPTNLEWLRPALSHHWPKEEVWAFETNEKLRFGKLSGASVIDSGQVDMPEAWYNYPAYLLTENDSLSYDIQHRGKPLHLENQLTLNRTLWVSFDNAVFSFKDKVTGSMVEDWRLSMPAPFTLESAEDQDGTVLITSISEGERGLENRYSQVNVNASGIVNASSTLPVAGWESDFERVSITLNLPPGNKLFAVFGADRVSDSWWSRWSIWASFIVLLASLAAYRLSGLVSGILTALTLLAVYQENSAPVIAMLNLLVAIAVRKHQPFEKLKAIAKMYWGASAALVVGSILFFSATQLRTVIHPQLETGNSNTYIQGGVESFAANSNIEMHSPEPIRKQRLSKEVADVEMVTVSGKRVRQADAFMERYQSDALLQAGSGMPDWSWNQYSLTWNSPVAQGQTFELIILSKTIYKILKLVGIALMLLWLLFLLKDSLKPTIEKFKHKSTAALLVTLFLLPIYTPTAEANSFPSQVMLEELKARLLAAPDCAPECASVNSLNVSADSKVLTLKLTIHANSQSAVALPRSEFWQGQSFILNNKPLLSVYRQDNWLYVPVSKGVSTLVITGRLIPVDNFQLRFKDQPKRINVEGTENWEIVGTQANVLTGNTLEFLAKANTSQEDSPASTRFKQQPFVKVTRMLTIDKMWTVKTTVERIAPTLGSLNLQIPTLSGEHVISDEIAVENNQVAVTISAGESQFNWTSTLDRHNAMQLVAPNNKRFIEQWQIVISPSWHLSLDGLPMIMEQQNALDYFSYSFYPHAGESLNLAISRPDAVKGEALAIDSVNLKIDQGTRTSKLELAFNYRSTRGGEHVIDLPINYQLKEVKTDGSLVNLQPESGKLAIPISPGTHNIQITMRANIDDLLVFSPPQINLNAPSSNITTQVNVSNQRWILWAKGPLLGPAILYWGELLAFILIALLVARVKFSPLNTVQWLILGLGLSLNNWGVLVLIALWFASITASKYRPKDTTQIMFNLSQLFLYAFSAVAILSLISVVPISLLSNPSMGIEGYQSYGNTLTWFADKADGQLPSVTILSISVWFYKAIMLVWVIWLSTSILSWIKWAWKTIGLQGYWQASHVNKIQGKKTETSQQ</sequence>
<keyword evidence="1" id="KW-1133">Transmembrane helix</keyword>
<evidence type="ECO:0000313" key="4">
    <source>
        <dbReference type="Proteomes" id="UP000006327"/>
    </source>
</evidence>
<feature type="transmembrane region" description="Helical" evidence="1">
    <location>
        <begin position="674"/>
        <end position="694"/>
    </location>
</feature>
<dbReference type="eggNOG" id="ENOG502Z83T">
    <property type="taxonomic scope" value="Bacteria"/>
</dbReference>
<keyword evidence="4" id="KW-1185">Reference proteome</keyword>
<dbReference type="EMBL" id="BAEO01000065">
    <property type="protein sequence ID" value="GAC21780.1"/>
    <property type="molecule type" value="Genomic_DNA"/>
</dbReference>
<feature type="transmembrane region" description="Helical" evidence="1">
    <location>
        <begin position="1238"/>
        <end position="1260"/>
    </location>
</feature>
<reference evidence="3 4" key="1">
    <citation type="journal article" date="2017" name="Antonie Van Leeuwenhoek">
        <title>Rhizobium rhizosphaerae sp. nov., a novel species isolated from rice rhizosphere.</title>
        <authorList>
            <person name="Zhao J.J."/>
            <person name="Zhang J."/>
            <person name="Zhang R.J."/>
            <person name="Zhang C.W."/>
            <person name="Yin H.Q."/>
            <person name="Zhang X.X."/>
        </authorList>
    </citation>
    <scope>NUCLEOTIDE SEQUENCE [LARGE SCALE GENOMIC DNA]</scope>
    <source>
        <strain evidence="3 4">BSs20135</strain>
    </source>
</reference>
<proteinExistence type="predicted"/>
<accession>K6ZEE3</accession>
<feature type="chain" id="PRO_5003898305" evidence="2">
    <location>
        <begin position="24"/>
        <end position="1351"/>
    </location>
</feature>
<name>K6ZEE3_9ALTE</name>
<feature type="transmembrane region" description="Helical" evidence="1">
    <location>
        <begin position="1159"/>
        <end position="1181"/>
    </location>
</feature>
<feature type="transmembrane region" description="Helical" evidence="1">
    <location>
        <begin position="1299"/>
        <end position="1320"/>
    </location>
</feature>
<gene>
    <name evidence="3" type="ORF">GARC_4843</name>
</gene>
<feature type="transmembrane region" description="Helical" evidence="1">
    <location>
        <begin position="540"/>
        <end position="558"/>
    </location>
</feature>
<keyword evidence="1" id="KW-0472">Membrane</keyword>
<evidence type="ECO:0000256" key="1">
    <source>
        <dbReference type="SAM" id="Phobius"/>
    </source>
</evidence>
<dbReference type="STRING" id="493475.GARC_4843"/>
<keyword evidence="1" id="KW-0812">Transmembrane</keyword>
<dbReference type="RefSeq" id="WP_007625105.1">
    <property type="nucleotide sequence ID" value="NZ_BAEO01000065.1"/>
</dbReference>
<organism evidence="3 4">
    <name type="scientific">Paraglaciecola arctica BSs20135</name>
    <dbReference type="NCBI Taxonomy" id="493475"/>
    <lineage>
        <taxon>Bacteria</taxon>
        <taxon>Pseudomonadati</taxon>
        <taxon>Pseudomonadota</taxon>
        <taxon>Gammaproteobacteria</taxon>
        <taxon>Alteromonadales</taxon>
        <taxon>Alteromonadaceae</taxon>
        <taxon>Paraglaciecola</taxon>
    </lineage>
</organism>
<evidence type="ECO:0000256" key="2">
    <source>
        <dbReference type="SAM" id="SignalP"/>
    </source>
</evidence>
<dbReference type="OrthoDB" id="220327at2"/>
<dbReference type="Proteomes" id="UP000006327">
    <property type="component" value="Unassembled WGS sequence"/>
</dbReference>
<comment type="caution">
    <text evidence="3">The sequence shown here is derived from an EMBL/GenBank/DDBJ whole genome shotgun (WGS) entry which is preliminary data.</text>
</comment>
<evidence type="ECO:0000313" key="3">
    <source>
        <dbReference type="EMBL" id="GAC21780.1"/>
    </source>
</evidence>
<feature type="signal peptide" evidence="2">
    <location>
        <begin position="1"/>
        <end position="23"/>
    </location>
</feature>
<protein>
    <submittedName>
        <fullName evidence="3">Uncharacterized protein</fullName>
    </submittedName>
</protein>